<sequence>MYAAFKADGSLFTLEAWRPDDISLVEVTLYGIPLFATPADDVLAQLTRMRHRLDLSERFYPHLPEASIALGREGGDECDDEGLSPYFRYIFIGPPGYFAMPGRSSAPGEVEP</sequence>
<dbReference type="EMBL" id="FNVT01000014">
    <property type="protein sequence ID" value="SEG99796.1"/>
    <property type="molecule type" value="Genomic_DNA"/>
</dbReference>
<organism evidence="1 2">
    <name type="scientific">Nonomuraea solani</name>
    <dbReference type="NCBI Taxonomy" id="1144553"/>
    <lineage>
        <taxon>Bacteria</taxon>
        <taxon>Bacillati</taxon>
        <taxon>Actinomycetota</taxon>
        <taxon>Actinomycetes</taxon>
        <taxon>Streptosporangiales</taxon>
        <taxon>Streptosporangiaceae</taxon>
        <taxon>Nonomuraea</taxon>
    </lineage>
</organism>
<evidence type="ECO:0000313" key="2">
    <source>
        <dbReference type="Proteomes" id="UP000236732"/>
    </source>
</evidence>
<protein>
    <submittedName>
        <fullName evidence="1">Uncharacterized protein</fullName>
    </submittedName>
</protein>
<dbReference type="Proteomes" id="UP000236732">
    <property type="component" value="Unassembled WGS sequence"/>
</dbReference>
<accession>A0A1H6ES13</accession>
<gene>
    <name evidence="1" type="ORF">SAMN05444920_11472</name>
</gene>
<dbReference type="AlphaFoldDB" id="A0A1H6ES13"/>
<dbReference type="RefSeq" id="WP_103960980.1">
    <property type="nucleotide sequence ID" value="NZ_FNVT01000014.1"/>
</dbReference>
<proteinExistence type="predicted"/>
<keyword evidence="2" id="KW-1185">Reference proteome</keyword>
<reference evidence="1 2" key="1">
    <citation type="submission" date="2016-10" db="EMBL/GenBank/DDBJ databases">
        <authorList>
            <person name="de Groot N.N."/>
        </authorList>
    </citation>
    <scope>NUCLEOTIDE SEQUENCE [LARGE SCALE GENOMIC DNA]</scope>
    <source>
        <strain evidence="1 2">CGMCC 4.7037</strain>
    </source>
</reference>
<name>A0A1H6ES13_9ACTN</name>
<evidence type="ECO:0000313" key="1">
    <source>
        <dbReference type="EMBL" id="SEG99796.1"/>
    </source>
</evidence>